<name>A0A5C4IZC8_9ACTN</name>
<evidence type="ECO:0000313" key="2">
    <source>
        <dbReference type="Proteomes" id="UP000309174"/>
    </source>
</evidence>
<accession>A0A5C4IZC8</accession>
<reference evidence="1 2" key="1">
    <citation type="submission" date="2019-05" db="EMBL/GenBank/DDBJ databases">
        <title>Draft genome sequence of Actinomadura sp. 14C53.</title>
        <authorList>
            <person name="Saricaoglu S."/>
            <person name="Isik K."/>
        </authorList>
    </citation>
    <scope>NUCLEOTIDE SEQUENCE [LARGE SCALE GENOMIC DNA]</scope>
    <source>
        <strain evidence="1 2">14C53</strain>
    </source>
</reference>
<evidence type="ECO:0000313" key="1">
    <source>
        <dbReference type="EMBL" id="TMQ89677.1"/>
    </source>
</evidence>
<gene>
    <name evidence="1" type="ORF">ETD83_38885</name>
</gene>
<evidence type="ECO:0008006" key="3">
    <source>
        <dbReference type="Google" id="ProtNLM"/>
    </source>
</evidence>
<sequence>MDWVESGGGPLLLAPASQLAHWGGATDDDDGPLETWGDYGRACSVEGYIGLVKVGSLDGLVLGDEPATTTYLPDERLLLRWAAADSEAELVAAARKAASTAPWEEHLVWDVDGPAVLIDSAWPGSAPEPGNHLPIDLRPSRYNVRAAYVEEERNWMILIQLNPSDDLVRPDPHREPDET</sequence>
<keyword evidence="2" id="KW-1185">Reference proteome</keyword>
<dbReference type="AlphaFoldDB" id="A0A5C4IZC8"/>
<dbReference type="InterPro" id="IPR028961">
    <property type="entry name" value="Imm21"/>
</dbReference>
<comment type="caution">
    <text evidence="1">The sequence shown here is derived from an EMBL/GenBank/DDBJ whole genome shotgun (WGS) entry which is preliminary data.</text>
</comment>
<dbReference type="Proteomes" id="UP000309174">
    <property type="component" value="Unassembled WGS sequence"/>
</dbReference>
<proteinExistence type="predicted"/>
<dbReference type="Pfam" id="PF15589">
    <property type="entry name" value="Imm21"/>
    <property type="match status" value="1"/>
</dbReference>
<dbReference type="OrthoDB" id="3471576at2"/>
<protein>
    <recommendedName>
        <fullName evidence="3">Immunity protein 21 of polymorphic toxin system</fullName>
    </recommendedName>
</protein>
<dbReference type="RefSeq" id="WP_138650185.1">
    <property type="nucleotide sequence ID" value="NZ_VCKW01000390.1"/>
</dbReference>
<dbReference type="EMBL" id="VCKW01000390">
    <property type="protein sequence ID" value="TMQ89677.1"/>
    <property type="molecule type" value="Genomic_DNA"/>
</dbReference>
<organism evidence="1 2">
    <name type="scientific">Actinomadura soli</name>
    <dbReference type="NCBI Taxonomy" id="2508997"/>
    <lineage>
        <taxon>Bacteria</taxon>
        <taxon>Bacillati</taxon>
        <taxon>Actinomycetota</taxon>
        <taxon>Actinomycetes</taxon>
        <taxon>Streptosporangiales</taxon>
        <taxon>Thermomonosporaceae</taxon>
        <taxon>Actinomadura</taxon>
    </lineage>
</organism>